<feature type="chain" id="PRO_5002531522" description="Lipoprotein" evidence="1">
    <location>
        <begin position="23"/>
        <end position="115"/>
    </location>
</feature>
<name>A0A0G0BQ53_9BACT</name>
<sequence>MKKLSMVLLVLLVFALTGCDSESELDGFAVKQVEQGQPFWVLLLGEKIFPIVINPCENHPMDMDPQNELGGKWSLYFFRLPAPHGDVVVLYFNGRPIRMTPLITVEGNVYQCPNP</sequence>
<protein>
    <recommendedName>
        <fullName evidence="4">Lipoprotein</fullName>
    </recommendedName>
</protein>
<evidence type="ECO:0000256" key="1">
    <source>
        <dbReference type="SAM" id="SignalP"/>
    </source>
</evidence>
<evidence type="ECO:0000313" key="3">
    <source>
        <dbReference type="Proteomes" id="UP000033866"/>
    </source>
</evidence>
<gene>
    <name evidence="2" type="ORF">UR61_C0012G0008</name>
</gene>
<keyword evidence="1" id="KW-0732">Signal</keyword>
<evidence type="ECO:0000313" key="2">
    <source>
        <dbReference type="EMBL" id="KKP65756.1"/>
    </source>
</evidence>
<organism evidence="2 3">
    <name type="scientific">candidate division WS6 bacterium GW2011_GWE1_34_7</name>
    <dbReference type="NCBI Taxonomy" id="1619093"/>
    <lineage>
        <taxon>Bacteria</taxon>
        <taxon>Candidatus Dojkabacteria</taxon>
    </lineage>
</organism>
<proteinExistence type="predicted"/>
<dbReference type="Proteomes" id="UP000033866">
    <property type="component" value="Unassembled WGS sequence"/>
</dbReference>
<dbReference type="AlphaFoldDB" id="A0A0G0BQ53"/>
<evidence type="ECO:0008006" key="4">
    <source>
        <dbReference type="Google" id="ProtNLM"/>
    </source>
</evidence>
<reference evidence="2 3" key="1">
    <citation type="journal article" date="2015" name="Nature">
        <title>rRNA introns, odd ribosomes, and small enigmatic genomes across a large radiation of phyla.</title>
        <authorList>
            <person name="Brown C.T."/>
            <person name="Hug L.A."/>
            <person name="Thomas B.C."/>
            <person name="Sharon I."/>
            <person name="Castelle C.J."/>
            <person name="Singh A."/>
            <person name="Wilkins M.J."/>
            <person name="Williams K.H."/>
            <person name="Banfield J.F."/>
        </authorList>
    </citation>
    <scope>NUCLEOTIDE SEQUENCE [LARGE SCALE GENOMIC DNA]</scope>
</reference>
<dbReference type="EMBL" id="LBPV01000012">
    <property type="protein sequence ID" value="KKP65756.1"/>
    <property type="molecule type" value="Genomic_DNA"/>
</dbReference>
<dbReference type="PROSITE" id="PS51257">
    <property type="entry name" value="PROKAR_LIPOPROTEIN"/>
    <property type="match status" value="1"/>
</dbReference>
<accession>A0A0G0BQ53</accession>
<comment type="caution">
    <text evidence="2">The sequence shown here is derived from an EMBL/GenBank/DDBJ whole genome shotgun (WGS) entry which is preliminary data.</text>
</comment>
<feature type="signal peptide" evidence="1">
    <location>
        <begin position="1"/>
        <end position="22"/>
    </location>
</feature>